<feature type="transmembrane region" description="Helical" evidence="12">
    <location>
        <begin position="694"/>
        <end position="720"/>
    </location>
</feature>
<evidence type="ECO:0000256" key="4">
    <source>
        <dbReference type="ARBA" id="ARBA00022692"/>
    </source>
</evidence>
<keyword evidence="8 12" id="KW-1133">Transmembrane helix</keyword>
<feature type="transmembrane region" description="Helical" evidence="12">
    <location>
        <begin position="120"/>
        <end position="141"/>
    </location>
</feature>
<dbReference type="GO" id="GO:0015421">
    <property type="term" value="F:ABC-type oligopeptide transporter activity"/>
    <property type="evidence" value="ECO:0007669"/>
    <property type="project" value="TreeGrafter"/>
</dbReference>
<feature type="transmembrane region" description="Helical" evidence="12">
    <location>
        <begin position="955"/>
        <end position="979"/>
    </location>
</feature>
<feature type="domain" description="ABC transporter" evidence="13">
    <location>
        <begin position="1017"/>
        <end position="1253"/>
    </location>
</feature>
<gene>
    <name evidence="16" type="primary">LOC120271813</name>
</gene>
<sequence>MAMFGEAIIENNNHEEVVSEKKQNERSTKEQEQQEKNKNKKMKKKKKRKVKTKGSWFKLFFFADAWDCTLMAFGFVGACVHGASLPVFFLCFGKLINVFGAAYLFPTSISTQVSKYSLDFVYLGIVILFSAWIEVACWMYTGERQVAKMRIEYLQSLLCRDIAFFDTETSTGEVIATITSDVNVIQDAIAEKIGKIVHCMSRFVVGSAIGFIHIWQISLVTLSVVPLIAVSGAIFAYATAVFVAKVRKSCVEAGEIAEEVIGNIRTVQAFVGEEKAVKSYMNALSKTYRYGIKVAWAKGLGLGSVYGVLSCSWALLIWFTSGIVHKGICNGAEAFTTIIIVFVAGLSLGQAASNISAVIKAKAAAYPILEMIERNAFNKACKVSGDTLDQVDGHIQLCDLCYSYPSRPDVLIFDGLTLDIPAGKIVALVGGSGSGKSTIISLIARFYEPLSGCILLDGHDIKRLELKWLRQQIGLVNQEPALFSMSIRENILHGKEDATLEEIFRATALSNAKSFIDNLPDKYETQVGERGIQLSGGQKQRIAIARAILKNPRILLLDEATSALDAESEKSIQEGLNCAMVGCTTVIVTHRLSTIRNANVIAVVQHGKIVEIGTHDELMLDPQSTYRSLIQFQESGSVQGSSVIGHSKRGSDRQFHSFCSDKDSFNYYHLEATEKLKVKSVSLRRLYSLVAPDWIFGMFGTIGAFVTGAQMPLLTFWMTQALVAYYMDWESTQREIRKNVFLFCGASLSILVFHTVQHVNFGIMGERLALRVREKIFRAILQNEIGWFDDTSHTSTFLSSCLETDATLLRTIVVDRSHILLHNAGLITTSFVITFMLNWRLTLVIVATFPFLIGANISEQFFLRGFGGDFSKTYLKPNMLAAEAVSNIRTVASFCLEDKVLKVYASELDEPARRSHRRGHITGIVYGFSQFCLFSSYGLAMWYSSVLIAKELISFLSVIRCFMVLIITAFAVAEALALFPDIIQGNQMVESIFELMDRSSGVVSDTGVDAGNISGMVELKGVEFCYPSRPGDMIFRDLDLTVNSGKTMALVGMSGSGKSTVLSLILRFYDPTAGKVMIDARDIREFKLQSLRNRIGLVQQEPALFATTIYENIFYGKDDASEAEIIEAAKISNAHSFISALPEGYSTKVGERGIQLSGGQKQRIAIARAIIKNPAILLLDEATSALDVESENIVQRALDNVMQARTTIMVAHRLSTVQNADIISVLQDGKIIEQGNHKTLVEHRNGAYYKLISLQQLNHE</sequence>
<dbReference type="Gene3D" id="1.20.1560.10">
    <property type="entry name" value="ABC transporter type 1, transmembrane domain"/>
    <property type="match status" value="2"/>
</dbReference>
<evidence type="ECO:0000256" key="8">
    <source>
        <dbReference type="ARBA" id="ARBA00022989"/>
    </source>
</evidence>
<keyword evidence="3" id="KW-0813">Transport</keyword>
<keyword evidence="15" id="KW-1185">Reference proteome</keyword>
<keyword evidence="6" id="KW-0547">Nucleotide-binding</keyword>
<dbReference type="AlphaFoldDB" id="A0AB40C466"/>
<keyword evidence="10" id="KW-0325">Glycoprotein</keyword>
<evidence type="ECO:0000256" key="9">
    <source>
        <dbReference type="ARBA" id="ARBA00023136"/>
    </source>
</evidence>
<keyword evidence="9 12" id="KW-0472">Membrane</keyword>
<dbReference type="GeneID" id="120271813"/>
<dbReference type="GO" id="GO:0005743">
    <property type="term" value="C:mitochondrial inner membrane"/>
    <property type="evidence" value="ECO:0007669"/>
    <property type="project" value="TreeGrafter"/>
</dbReference>
<dbReference type="PROSITE" id="PS00211">
    <property type="entry name" value="ABC_TRANSPORTER_1"/>
    <property type="match status" value="2"/>
</dbReference>
<evidence type="ECO:0000256" key="1">
    <source>
        <dbReference type="ARBA" id="ARBA00004651"/>
    </source>
</evidence>
<keyword evidence="7" id="KW-0067">ATP-binding</keyword>
<feature type="transmembrane region" description="Helical" evidence="12">
    <location>
        <begin position="199"/>
        <end position="218"/>
    </location>
</feature>
<evidence type="ECO:0000256" key="2">
    <source>
        <dbReference type="ARBA" id="ARBA00007577"/>
    </source>
</evidence>
<accession>A0AB40C466</accession>
<dbReference type="PROSITE" id="PS50929">
    <property type="entry name" value="ABC_TM1F"/>
    <property type="match status" value="2"/>
</dbReference>
<evidence type="ECO:0000256" key="7">
    <source>
        <dbReference type="ARBA" id="ARBA00022840"/>
    </source>
</evidence>
<dbReference type="Proteomes" id="UP001515500">
    <property type="component" value="Chromosome 11"/>
</dbReference>
<dbReference type="InterPro" id="IPR003593">
    <property type="entry name" value="AAA+_ATPase"/>
</dbReference>
<dbReference type="Pfam" id="PF00664">
    <property type="entry name" value="ABC_membrane"/>
    <property type="match status" value="2"/>
</dbReference>
<protein>
    <submittedName>
        <fullName evidence="16">ABC transporter B family member 10-like isoform X1</fullName>
    </submittedName>
</protein>
<name>A0AB40C466_DIOCR</name>
<dbReference type="SMART" id="SM00382">
    <property type="entry name" value="AAA"/>
    <property type="match status" value="2"/>
</dbReference>
<organism evidence="15 16">
    <name type="scientific">Dioscorea cayennensis subsp. rotundata</name>
    <name type="common">White Guinea yam</name>
    <name type="synonym">Dioscorea rotundata</name>
    <dbReference type="NCBI Taxonomy" id="55577"/>
    <lineage>
        <taxon>Eukaryota</taxon>
        <taxon>Viridiplantae</taxon>
        <taxon>Streptophyta</taxon>
        <taxon>Embryophyta</taxon>
        <taxon>Tracheophyta</taxon>
        <taxon>Spermatophyta</taxon>
        <taxon>Magnoliopsida</taxon>
        <taxon>Liliopsida</taxon>
        <taxon>Dioscoreales</taxon>
        <taxon>Dioscoreaceae</taxon>
        <taxon>Dioscorea</taxon>
    </lineage>
</organism>
<feature type="transmembrane region" description="Helical" evidence="12">
    <location>
        <begin position="87"/>
        <end position="105"/>
    </location>
</feature>
<dbReference type="CDD" id="cd18578">
    <property type="entry name" value="ABC_6TM_Pgp_ABCB1_D2_like"/>
    <property type="match status" value="1"/>
</dbReference>
<comment type="similarity">
    <text evidence="2">Belongs to the ABC transporter superfamily. ABCB family. Multidrug resistance exporter (TC 3.A.1.201) subfamily.</text>
</comment>
<feature type="domain" description="ABC transporter" evidence="13">
    <location>
        <begin position="395"/>
        <end position="631"/>
    </location>
</feature>
<dbReference type="InterPro" id="IPR036640">
    <property type="entry name" value="ABC1_TM_sf"/>
</dbReference>
<dbReference type="InterPro" id="IPR003439">
    <property type="entry name" value="ABC_transporter-like_ATP-bd"/>
</dbReference>
<dbReference type="PANTHER" id="PTHR43394">
    <property type="entry name" value="ATP-DEPENDENT PERMEASE MDL1, MITOCHONDRIAL"/>
    <property type="match status" value="1"/>
</dbReference>
<evidence type="ECO:0000313" key="15">
    <source>
        <dbReference type="Proteomes" id="UP001515500"/>
    </source>
</evidence>
<dbReference type="CDD" id="cd03249">
    <property type="entry name" value="ABC_MTABC3_MDL1_MDL2"/>
    <property type="match status" value="2"/>
</dbReference>
<dbReference type="InterPro" id="IPR039421">
    <property type="entry name" value="Type_1_exporter"/>
</dbReference>
<keyword evidence="5" id="KW-0677">Repeat</keyword>
<feature type="transmembrane region" description="Helical" evidence="12">
    <location>
        <begin position="299"/>
        <end position="319"/>
    </location>
</feature>
<feature type="domain" description="ABC transmembrane type-1" evidence="14">
    <location>
        <begin position="72"/>
        <end position="360"/>
    </location>
</feature>
<feature type="transmembrane region" description="Helical" evidence="12">
    <location>
        <begin position="59"/>
        <end position="80"/>
    </location>
</feature>
<dbReference type="FunFam" id="3.40.50.300:FF:000066">
    <property type="entry name" value="ABC transporter B family member 1"/>
    <property type="match status" value="2"/>
</dbReference>
<dbReference type="InterPro" id="IPR027417">
    <property type="entry name" value="P-loop_NTPase"/>
</dbReference>
<evidence type="ECO:0000259" key="14">
    <source>
        <dbReference type="PROSITE" id="PS50929"/>
    </source>
</evidence>
<dbReference type="GO" id="GO:0016887">
    <property type="term" value="F:ATP hydrolysis activity"/>
    <property type="evidence" value="ECO:0007669"/>
    <property type="project" value="InterPro"/>
</dbReference>
<evidence type="ECO:0000256" key="12">
    <source>
        <dbReference type="SAM" id="Phobius"/>
    </source>
</evidence>
<dbReference type="PROSITE" id="PS50893">
    <property type="entry name" value="ABC_TRANSPORTER_2"/>
    <property type="match status" value="2"/>
</dbReference>
<dbReference type="SUPFAM" id="SSF52540">
    <property type="entry name" value="P-loop containing nucleoside triphosphate hydrolases"/>
    <property type="match status" value="2"/>
</dbReference>
<evidence type="ECO:0000256" key="10">
    <source>
        <dbReference type="ARBA" id="ARBA00023180"/>
    </source>
</evidence>
<feature type="transmembrane region" description="Helical" evidence="12">
    <location>
        <begin position="224"/>
        <end position="244"/>
    </location>
</feature>
<feature type="transmembrane region" description="Helical" evidence="12">
    <location>
        <begin position="923"/>
        <end position="943"/>
    </location>
</feature>
<dbReference type="SUPFAM" id="SSF90123">
    <property type="entry name" value="ABC transporter transmembrane region"/>
    <property type="match status" value="2"/>
</dbReference>
<feature type="transmembrane region" description="Helical" evidence="12">
    <location>
        <begin position="843"/>
        <end position="863"/>
    </location>
</feature>
<dbReference type="CDD" id="cd18577">
    <property type="entry name" value="ABC_6TM_Pgp_ABCB1_D1_like"/>
    <property type="match status" value="1"/>
</dbReference>
<dbReference type="RefSeq" id="XP_039134417.1">
    <property type="nucleotide sequence ID" value="XM_039278483.1"/>
</dbReference>
<evidence type="ECO:0000259" key="13">
    <source>
        <dbReference type="PROSITE" id="PS50893"/>
    </source>
</evidence>
<dbReference type="InterPro" id="IPR011527">
    <property type="entry name" value="ABC1_TM_dom"/>
</dbReference>
<dbReference type="GO" id="GO:0005886">
    <property type="term" value="C:plasma membrane"/>
    <property type="evidence" value="ECO:0007669"/>
    <property type="project" value="UniProtKB-SubCell"/>
</dbReference>
<dbReference type="Gene3D" id="3.40.50.300">
    <property type="entry name" value="P-loop containing nucleotide triphosphate hydrolases"/>
    <property type="match status" value="3"/>
</dbReference>
<comment type="subcellular location">
    <subcellularLocation>
        <location evidence="1">Cell membrane</location>
        <topology evidence="1">Multi-pass membrane protein</topology>
    </subcellularLocation>
</comment>
<feature type="compositionally biased region" description="Basic residues" evidence="11">
    <location>
        <begin position="38"/>
        <end position="49"/>
    </location>
</feature>
<evidence type="ECO:0000313" key="16">
    <source>
        <dbReference type="RefSeq" id="XP_039134417.1"/>
    </source>
</evidence>
<dbReference type="Pfam" id="PF00005">
    <property type="entry name" value="ABC_tran"/>
    <property type="match status" value="2"/>
</dbReference>
<dbReference type="PANTHER" id="PTHR43394:SF11">
    <property type="entry name" value="ATP-BINDING CASSETTE TRANSPORTER"/>
    <property type="match status" value="1"/>
</dbReference>
<feature type="region of interest" description="Disordered" evidence="11">
    <location>
        <begin position="10"/>
        <end position="49"/>
    </location>
</feature>
<feature type="domain" description="ABC transmembrane type-1" evidence="14">
    <location>
        <begin position="695"/>
        <end position="984"/>
    </location>
</feature>
<proteinExistence type="inferred from homology"/>
<feature type="compositionally biased region" description="Basic and acidic residues" evidence="11">
    <location>
        <begin position="12"/>
        <end position="37"/>
    </location>
</feature>
<evidence type="ECO:0000256" key="3">
    <source>
        <dbReference type="ARBA" id="ARBA00022448"/>
    </source>
</evidence>
<feature type="transmembrane region" description="Helical" evidence="12">
    <location>
        <begin position="740"/>
        <end position="763"/>
    </location>
</feature>
<evidence type="ECO:0000256" key="11">
    <source>
        <dbReference type="SAM" id="MobiDB-lite"/>
    </source>
</evidence>
<dbReference type="InterPro" id="IPR017871">
    <property type="entry name" value="ABC_transporter-like_CS"/>
</dbReference>
<feature type="transmembrane region" description="Helical" evidence="12">
    <location>
        <begin position="331"/>
        <end position="352"/>
    </location>
</feature>
<evidence type="ECO:0000256" key="5">
    <source>
        <dbReference type="ARBA" id="ARBA00022737"/>
    </source>
</evidence>
<dbReference type="GO" id="GO:0090374">
    <property type="term" value="P:oligopeptide export from mitochondrion"/>
    <property type="evidence" value="ECO:0007669"/>
    <property type="project" value="TreeGrafter"/>
</dbReference>
<dbReference type="GO" id="GO:0005524">
    <property type="term" value="F:ATP binding"/>
    <property type="evidence" value="ECO:0007669"/>
    <property type="project" value="UniProtKB-KW"/>
</dbReference>
<reference evidence="16" key="1">
    <citation type="submission" date="2025-08" db="UniProtKB">
        <authorList>
            <consortium name="RefSeq"/>
        </authorList>
    </citation>
    <scope>IDENTIFICATION</scope>
</reference>
<keyword evidence="4 12" id="KW-0812">Transmembrane</keyword>
<evidence type="ECO:0000256" key="6">
    <source>
        <dbReference type="ARBA" id="ARBA00022741"/>
    </source>
</evidence>